<reference evidence="2 3" key="1">
    <citation type="submission" date="2018-06" db="EMBL/GenBank/DDBJ databases">
        <title>Complete genome of Desulfovibrio indonesiensis P37SLT.</title>
        <authorList>
            <person name="Crispim J.S."/>
            <person name="Vidigal P.M.P."/>
            <person name="Silva L.C.F."/>
            <person name="Laguardia C.N."/>
            <person name="Araujo L.C."/>
            <person name="Dias R.S."/>
            <person name="Sousa M.P."/>
            <person name="Paula S.O."/>
            <person name="Silva C."/>
        </authorList>
    </citation>
    <scope>NUCLEOTIDE SEQUENCE [LARGE SCALE GENOMIC DNA]</scope>
    <source>
        <strain evidence="2 3">P37SLT</strain>
    </source>
</reference>
<dbReference type="InterPro" id="IPR052340">
    <property type="entry name" value="RNase_Y/CdgJ"/>
</dbReference>
<sequence>MGLVNVSDLKEGMVLAEDLVTPKGRFLLGKGVEISRKHIMIMKSWGVTEADIVGASREDAAAETIASLNPVNMDQAEVEVEALFANANTDHPAMAELKRLSIIRTAQMLDRGEEFRAPRPLSREEVQELEDLKQSVKAAPPLADLVNRHVELVSFPDIYLRIVEVLSDPLSSASHLADVVAKDPSLSTKLLRLVNSPFYGFPSRIESISRAISLIGSRDVTNLALGISVLNYFNKIPPESLDVRSFWLHSITCGIVARTIASQKVGLTEERFFVAGLIHDIGRLTLIKELPDGFRLAMLISRAERIALHEAEREVFGYNHAQVGGMIFKKWRFPPTLERPIRFHHKPESSMNLLEPAIIHVADLIAVAMHLGTGGSYFVPTLQEEAWDILGLSTGVLQLALTQADRHIGEIERTFFMAMNGEGVVYGRG</sequence>
<dbReference type="InterPro" id="IPR013976">
    <property type="entry name" value="HDOD"/>
</dbReference>
<dbReference type="Proteomes" id="UP000448292">
    <property type="component" value="Unassembled WGS sequence"/>
</dbReference>
<feature type="domain" description="HDOD" evidence="1">
    <location>
        <begin position="152"/>
        <end position="347"/>
    </location>
</feature>
<protein>
    <submittedName>
        <fullName evidence="2">HDOD domain-containing protein</fullName>
    </submittedName>
</protein>
<gene>
    <name evidence="2" type="ORF">DPQ33_13350</name>
</gene>
<dbReference type="SMART" id="SM00471">
    <property type="entry name" value="HDc"/>
    <property type="match status" value="1"/>
</dbReference>
<evidence type="ECO:0000313" key="3">
    <source>
        <dbReference type="Proteomes" id="UP000448292"/>
    </source>
</evidence>
<dbReference type="Pfam" id="PF08668">
    <property type="entry name" value="HDOD"/>
    <property type="match status" value="1"/>
</dbReference>
<dbReference type="PANTHER" id="PTHR33525:SF3">
    <property type="entry name" value="RIBONUCLEASE Y"/>
    <property type="match status" value="1"/>
</dbReference>
<dbReference type="PROSITE" id="PS51833">
    <property type="entry name" value="HDOD"/>
    <property type="match status" value="1"/>
</dbReference>
<accession>A0A7M3MC74</accession>
<proteinExistence type="predicted"/>
<dbReference type="EMBL" id="QMIE01000013">
    <property type="protein sequence ID" value="TVM15950.1"/>
    <property type="molecule type" value="Genomic_DNA"/>
</dbReference>
<name>A0A7M3MC74_9BACT</name>
<comment type="caution">
    <text evidence="2">The sequence shown here is derived from an EMBL/GenBank/DDBJ whole genome shotgun (WGS) entry which is preliminary data.</text>
</comment>
<dbReference type="AlphaFoldDB" id="A0A7M3MC74"/>
<dbReference type="SUPFAM" id="SSF109604">
    <property type="entry name" value="HD-domain/PDEase-like"/>
    <property type="match status" value="1"/>
</dbReference>
<dbReference type="InterPro" id="IPR003607">
    <property type="entry name" value="HD/PDEase_dom"/>
</dbReference>
<dbReference type="PANTHER" id="PTHR33525">
    <property type="match status" value="1"/>
</dbReference>
<dbReference type="Gene3D" id="1.10.3210.10">
    <property type="entry name" value="Hypothetical protein af1432"/>
    <property type="match status" value="1"/>
</dbReference>
<evidence type="ECO:0000259" key="1">
    <source>
        <dbReference type="PROSITE" id="PS51833"/>
    </source>
</evidence>
<evidence type="ECO:0000313" key="2">
    <source>
        <dbReference type="EMBL" id="TVM15950.1"/>
    </source>
</evidence>
<dbReference type="RefSeq" id="WP_235893998.1">
    <property type="nucleotide sequence ID" value="NZ_QMIE01000013.1"/>
</dbReference>
<keyword evidence="3" id="KW-1185">Reference proteome</keyword>
<organism evidence="2 3">
    <name type="scientific">Oceanidesulfovibrio indonesiensis</name>
    <dbReference type="NCBI Taxonomy" id="54767"/>
    <lineage>
        <taxon>Bacteria</taxon>
        <taxon>Pseudomonadati</taxon>
        <taxon>Thermodesulfobacteriota</taxon>
        <taxon>Desulfovibrionia</taxon>
        <taxon>Desulfovibrionales</taxon>
        <taxon>Desulfovibrionaceae</taxon>
        <taxon>Oceanidesulfovibrio</taxon>
    </lineage>
</organism>